<dbReference type="EMBL" id="BSFF01000003">
    <property type="protein sequence ID" value="GLK56431.1"/>
    <property type="molecule type" value="Genomic_DNA"/>
</dbReference>
<dbReference type="Proteomes" id="UP001143400">
    <property type="component" value="Unassembled WGS sequence"/>
</dbReference>
<evidence type="ECO:0000313" key="4">
    <source>
        <dbReference type="Proteomes" id="UP000758856"/>
    </source>
</evidence>
<dbReference type="AlphaFoldDB" id="A0A9W6ITT7"/>
<keyword evidence="1" id="KW-1133">Transmembrane helix</keyword>
<feature type="transmembrane region" description="Helical" evidence="1">
    <location>
        <begin position="144"/>
        <end position="170"/>
    </location>
</feature>
<feature type="transmembrane region" description="Helical" evidence="1">
    <location>
        <begin position="70"/>
        <end position="87"/>
    </location>
</feature>
<feature type="transmembrane region" description="Helical" evidence="1">
    <location>
        <begin position="247"/>
        <end position="275"/>
    </location>
</feature>
<feature type="transmembrane region" description="Helical" evidence="1">
    <location>
        <begin position="93"/>
        <end position="116"/>
    </location>
</feature>
<evidence type="ECO:0000256" key="1">
    <source>
        <dbReference type="SAM" id="Phobius"/>
    </source>
</evidence>
<dbReference type="InterPro" id="IPR018692">
    <property type="entry name" value="DUF2189"/>
</dbReference>
<accession>A0A9W6ITT7</accession>
<sequence>MTGAIRNPLQWGVDGLGESVEAFGAANHSLRRPATECETTRPRVRRIGLGDLGIALRLGLDDFLAARTDVLFIGLIYPLAGLMLWAMTLHENMIPLLFPLTAGFALMGPFLALGLYELSRRREAGEIATWEAAMGAFATPSGGAILRLGLILTALFAAWLLTAMAIYASIYGWETPTSLRAFAEDVLGTRRGGELILYGCGAGFLFALAALSISVISFPLLLDRKLRVRTAVGASVRAVAKNPVPMLAWGALVAALLVLGSLPLLMGLILVLPILGHATWHLYRRVIV</sequence>
<feature type="transmembrane region" description="Helical" evidence="1">
    <location>
        <begin position="195"/>
        <end position="222"/>
    </location>
</feature>
<reference evidence="3 4" key="2">
    <citation type="submission" date="2021-01" db="EMBL/GenBank/DDBJ databases">
        <title>Genomic Encyclopedia of Type Strains, Phase IV (KMG-IV): sequencing the most valuable type-strain genomes for metagenomic binning, comparative biology and taxonomic classification.</title>
        <authorList>
            <person name="Goeker M."/>
        </authorList>
    </citation>
    <scope>NUCLEOTIDE SEQUENCE [LARGE SCALE GENOMIC DNA]</scope>
    <source>
        <strain evidence="3 4">DSM 6130</strain>
    </source>
</reference>
<dbReference type="Proteomes" id="UP000758856">
    <property type="component" value="Unassembled WGS sequence"/>
</dbReference>
<evidence type="ECO:0000313" key="5">
    <source>
        <dbReference type="Proteomes" id="UP001143400"/>
    </source>
</evidence>
<protein>
    <submittedName>
        <fullName evidence="3">Membrane protein</fullName>
    </submittedName>
</protein>
<gene>
    <name evidence="2" type="ORF">GCM10008170_24500</name>
    <name evidence="3" type="ORF">JOD31_002467</name>
</gene>
<comment type="caution">
    <text evidence="2">The sequence shown here is derived from an EMBL/GenBank/DDBJ whole genome shotgun (WGS) entry which is preliminary data.</text>
</comment>
<evidence type="ECO:0000313" key="3">
    <source>
        <dbReference type="EMBL" id="MBM7852225.1"/>
    </source>
</evidence>
<evidence type="ECO:0000313" key="2">
    <source>
        <dbReference type="EMBL" id="GLK56431.1"/>
    </source>
</evidence>
<proteinExistence type="predicted"/>
<dbReference type="EMBL" id="JAFBCY010000003">
    <property type="protein sequence ID" value="MBM7852225.1"/>
    <property type="molecule type" value="Genomic_DNA"/>
</dbReference>
<dbReference type="RefSeq" id="WP_204950641.1">
    <property type="nucleotide sequence ID" value="NZ_BSFF01000003.1"/>
</dbReference>
<reference evidence="2" key="1">
    <citation type="journal article" date="2014" name="Int. J. Syst. Evol. Microbiol.">
        <title>Complete genome sequence of Corynebacterium casei LMG S-19264T (=DSM 44701T), isolated from a smear-ripened cheese.</title>
        <authorList>
            <consortium name="US DOE Joint Genome Institute (JGI-PGF)"/>
            <person name="Walter F."/>
            <person name="Albersmeier A."/>
            <person name="Kalinowski J."/>
            <person name="Ruckert C."/>
        </authorList>
    </citation>
    <scope>NUCLEOTIDE SEQUENCE</scope>
    <source>
        <strain evidence="2">VKM B-1606</strain>
    </source>
</reference>
<keyword evidence="4" id="KW-1185">Reference proteome</keyword>
<dbReference type="Pfam" id="PF09955">
    <property type="entry name" value="DUF2189"/>
    <property type="match status" value="1"/>
</dbReference>
<reference evidence="2" key="3">
    <citation type="submission" date="2023-01" db="EMBL/GenBank/DDBJ databases">
        <authorList>
            <person name="Sun Q."/>
            <person name="Evtushenko L."/>
        </authorList>
    </citation>
    <scope>NUCLEOTIDE SEQUENCE</scope>
    <source>
        <strain evidence="2">VKM B-1606</strain>
    </source>
</reference>
<name>A0A9W6ITT7_9HYPH</name>
<organism evidence="2 5">
    <name type="scientific">Methylopila capsulata</name>
    <dbReference type="NCBI Taxonomy" id="61654"/>
    <lineage>
        <taxon>Bacteria</taxon>
        <taxon>Pseudomonadati</taxon>
        <taxon>Pseudomonadota</taxon>
        <taxon>Alphaproteobacteria</taxon>
        <taxon>Hyphomicrobiales</taxon>
        <taxon>Methylopilaceae</taxon>
        <taxon>Methylopila</taxon>
    </lineage>
</organism>
<keyword evidence="1" id="KW-0472">Membrane</keyword>
<keyword evidence="1" id="KW-0812">Transmembrane</keyword>